<dbReference type="GO" id="GO:0006412">
    <property type="term" value="P:translation"/>
    <property type="evidence" value="ECO:0007669"/>
    <property type="project" value="UniProtKB-UniRule"/>
</dbReference>
<dbReference type="PANTHER" id="PTHR21011:SF1">
    <property type="entry name" value="SMALL RIBOSOMAL SUBUNIT PROTEIN BS6M"/>
    <property type="match status" value="1"/>
</dbReference>
<evidence type="ECO:0000313" key="5">
    <source>
        <dbReference type="EMBL" id="CUQ79056.1"/>
    </source>
</evidence>
<dbReference type="EMBL" id="CZBU01000006">
    <property type="protein sequence ID" value="CUQ79056.1"/>
    <property type="molecule type" value="Genomic_DNA"/>
</dbReference>
<dbReference type="GO" id="GO:0003735">
    <property type="term" value="F:structural constituent of ribosome"/>
    <property type="evidence" value="ECO:0007669"/>
    <property type="project" value="InterPro"/>
</dbReference>
<name>A0A174Z4K3_9FIRM</name>
<dbReference type="EMBL" id="WKRD01000008">
    <property type="protein sequence ID" value="MSC57902.1"/>
    <property type="molecule type" value="Genomic_DNA"/>
</dbReference>
<dbReference type="OrthoDB" id="9812702at2"/>
<evidence type="ECO:0000313" key="7">
    <source>
        <dbReference type="EMBL" id="MSC57902.1"/>
    </source>
</evidence>
<keyword evidence="4 7" id="KW-0689">Ribosomal protein</keyword>
<keyword evidence="4" id="KW-0687">Ribonucleoprotein</keyword>
<evidence type="ECO:0000256" key="1">
    <source>
        <dbReference type="ARBA" id="ARBA00009512"/>
    </source>
</evidence>
<dbReference type="GO" id="GO:1990904">
    <property type="term" value="C:ribonucleoprotein complex"/>
    <property type="evidence" value="ECO:0007669"/>
    <property type="project" value="UniProtKB-KW"/>
</dbReference>
<dbReference type="Proteomes" id="UP000095780">
    <property type="component" value="Unassembled WGS sequence"/>
</dbReference>
<dbReference type="CDD" id="cd00473">
    <property type="entry name" value="bS6"/>
    <property type="match status" value="1"/>
</dbReference>
<protein>
    <recommendedName>
        <fullName evidence="3 4">Small ribosomal subunit protein bS6</fullName>
    </recommendedName>
</protein>
<evidence type="ECO:0000313" key="9">
    <source>
        <dbReference type="Proteomes" id="UP000095780"/>
    </source>
</evidence>
<keyword evidence="4" id="KW-0694">RNA-binding</keyword>
<evidence type="ECO:0000313" key="10">
    <source>
        <dbReference type="Proteomes" id="UP000481964"/>
    </source>
</evidence>
<evidence type="ECO:0000313" key="8">
    <source>
        <dbReference type="Proteomes" id="UP000095621"/>
    </source>
</evidence>
<evidence type="ECO:0000256" key="4">
    <source>
        <dbReference type="HAMAP-Rule" id="MF_00360"/>
    </source>
</evidence>
<dbReference type="Proteomes" id="UP000481964">
    <property type="component" value="Unassembled WGS sequence"/>
</dbReference>
<dbReference type="Pfam" id="PF01250">
    <property type="entry name" value="Ribosomal_S6"/>
    <property type="match status" value="1"/>
</dbReference>
<dbReference type="InterPro" id="IPR014717">
    <property type="entry name" value="Transl_elong_EF1B/ribsomal_bS6"/>
</dbReference>
<dbReference type="SUPFAM" id="SSF54995">
    <property type="entry name" value="Ribosomal protein S6"/>
    <property type="match status" value="1"/>
</dbReference>
<reference evidence="7 10" key="2">
    <citation type="journal article" date="2019" name="Nat. Med.">
        <title>A library of human gut bacterial isolates paired with longitudinal multiomics data enables mechanistic microbiome research.</title>
        <authorList>
            <person name="Poyet M."/>
            <person name="Groussin M."/>
            <person name="Gibbons S.M."/>
            <person name="Avila-Pacheco J."/>
            <person name="Jiang X."/>
            <person name="Kearney S.M."/>
            <person name="Perrotta A.R."/>
            <person name="Berdy B."/>
            <person name="Zhao S."/>
            <person name="Lieberman T.D."/>
            <person name="Swanson P.K."/>
            <person name="Smith M."/>
            <person name="Roesemann S."/>
            <person name="Alexander J.E."/>
            <person name="Rich S.A."/>
            <person name="Livny J."/>
            <person name="Vlamakis H."/>
            <person name="Clish C."/>
            <person name="Bullock K."/>
            <person name="Deik A."/>
            <person name="Scott J."/>
            <person name="Pierce K.A."/>
            <person name="Xavier R.J."/>
            <person name="Alm E.J."/>
        </authorList>
    </citation>
    <scope>NUCLEOTIDE SEQUENCE [LARGE SCALE GENOMIC DNA]</scope>
    <source>
        <strain evidence="7 10">BIOML-A1</strain>
    </source>
</reference>
<dbReference type="InterPro" id="IPR035980">
    <property type="entry name" value="Ribosomal_bS6_sf"/>
</dbReference>
<comment type="function">
    <text evidence="2 4">Binds together with bS18 to 16S ribosomal RNA.</text>
</comment>
<dbReference type="GO" id="GO:0070181">
    <property type="term" value="F:small ribosomal subunit rRNA binding"/>
    <property type="evidence" value="ECO:0007669"/>
    <property type="project" value="TreeGrafter"/>
</dbReference>
<sequence>MNKYELALVVSANVEDEVRTATIEKVNELITRFGGTITDPGTSEKKKLAYDIQHMSEGFYSFIKFEAEATAPAEIESRIRIMDNVLRFLIVKDGE</sequence>
<dbReference type="PANTHER" id="PTHR21011">
    <property type="entry name" value="MITOCHONDRIAL 28S RIBOSOMAL PROTEIN S6"/>
    <property type="match status" value="1"/>
</dbReference>
<comment type="similarity">
    <text evidence="1 4">Belongs to the bacterial ribosomal protein bS6 family.</text>
</comment>
<dbReference type="GO" id="GO:0005737">
    <property type="term" value="C:cytoplasm"/>
    <property type="evidence" value="ECO:0007669"/>
    <property type="project" value="UniProtKB-ARBA"/>
</dbReference>
<dbReference type="AlphaFoldDB" id="A0A174Z4K3"/>
<dbReference type="Gene3D" id="3.30.70.60">
    <property type="match status" value="1"/>
</dbReference>
<dbReference type="InterPro" id="IPR020814">
    <property type="entry name" value="Ribosomal_S6_plastid/chlpt"/>
</dbReference>
<dbReference type="RefSeq" id="WP_022098961.1">
    <property type="nucleotide sequence ID" value="NZ_CABIXW010000003.1"/>
</dbReference>
<accession>A0A174Z4K3</accession>
<evidence type="ECO:0000256" key="2">
    <source>
        <dbReference type="ARBA" id="ARBA00035104"/>
    </source>
</evidence>
<gene>
    <name evidence="4 5" type="primary">rpsF</name>
    <name evidence="5" type="ORF">ERS852490_02711</name>
    <name evidence="6" type="ORF">ERS852492_01016</name>
    <name evidence="7" type="ORF">GKE48_10710</name>
</gene>
<proteinExistence type="inferred from homology"/>
<dbReference type="EMBL" id="CZBV01000003">
    <property type="protein sequence ID" value="CUQ82704.1"/>
    <property type="molecule type" value="Genomic_DNA"/>
</dbReference>
<dbReference type="InterPro" id="IPR000529">
    <property type="entry name" value="Ribosomal_bS6"/>
</dbReference>
<organism evidence="5 8">
    <name type="scientific">Lachnospira eligens</name>
    <dbReference type="NCBI Taxonomy" id="39485"/>
    <lineage>
        <taxon>Bacteria</taxon>
        <taxon>Bacillati</taxon>
        <taxon>Bacillota</taxon>
        <taxon>Clostridia</taxon>
        <taxon>Lachnospirales</taxon>
        <taxon>Lachnospiraceae</taxon>
        <taxon>Lachnospira</taxon>
    </lineage>
</organism>
<dbReference type="GO" id="GO:0005840">
    <property type="term" value="C:ribosome"/>
    <property type="evidence" value="ECO:0007669"/>
    <property type="project" value="UniProtKB-KW"/>
</dbReference>
<dbReference type="NCBIfam" id="TIGR00166">
    <property type="entry name" value="S6"/>
    <property type="match status" value="1"/>
</dbReference>
<evidence type="ECO:0000313" key="6">
    <source>
        <dbReference type="EMBL" id="CUQ82704.1"/>
    </source>
</evidence>
<evidence type="ECO:0000256" key="3">
    <source>
        <dbReference type="ARBA" id="ARBA00035294"/>
    </source>
</evidence>
<keyword evidence="4" id="KW-0699">rRNA-binding</keyword>
<reference evidence="8 9" key="1">
    <citation type="submission" date="2015-09" db="EMBL/GenBank/DDBJ databases">
        <authorList>
            <consortium name="Pathogen Informatics"/>
        </authorList>
    </citation>
    <scope>NUCLEOTIDE SEQUENCE [LARGE SCALE GENOMIC DNA]</scope>
    <source>
        <strain evidence="5 8">2789STDY5834875</strain>
        <strain evidence="6 9">2789STDY5834878</strain>
    </source>
</reference>
<dbReference type="HAMAP" id="MF_00360">
    <property type="entry name" value="Ribosomal_bS6"/>
    <property type="match status" value="1"/>
</dbReference>
<dbReference type="Proteomes" id="UP000095621">
    <property type="component" value="Unassembled WGS sequence"/>
</dbReference>